<accession>A0A381PQ47</accession>
<organism evidence="4">
    <name type="scientific">marine metagenome</name>
    <dbReference type="NCBI Taxonomy" id="408172"/>
    <lineage>
        <taxon>unclassified sequences</taxon>
        <taxon>metagenomes</taxon>
        <taxon>ecological metagenomes</taxon>
    </lineage>
</organism>
<evidence type="ECO:0000256" key="2">
    <source>
        <dbReference type="SAM" id="MobiDB-lite"/>
    </source>
</evidence>
<dbReference type="Pfam" id="PF04375">
    <property type="entry name" value="HemX"/>
    <property type="match status" value="1"/>
</dbReference>
<protein>
    <recommendedName>
        <fullName evidence="5">Uroporphyrinogen-III C-methyltransferase</fullName>
    </recommendedName>
</protein>
<dbReference type="PANTHER" id="PTHR38043">
    <property type="entry name" value="PROTEIN HEMX"/>
    <property type="match status" value="1"/>
</dbReference>
<name>A0A381PQ47_9ZZZZ</name>
<dbReference type="AlphaFoldDB" id="A0A381PQ47"/>
<feature type="compositionally biased region" description="Polar residues" evidence="2">
    <location>
        <begin position="14"/>
        <end position="28"/>
    </location>
</feature>
<gene>
    <name evidence="4" type="ORF">METZ01_LOCUS22029</name>
</gene>
<feature type="transmembrane region" description="Helical" evidence="3">
    <location>
        <begin position="37"/>
        <end position="56"/>
    </location>
</feature>
<keyword evidence="3" id="KW-0472">Membrane</keyword>
<dbReference type="PANTHER" id="PTHR38043:SF1">
    <property type="entry name" value="PROTEIN HEMX"/>
    <property type="match status" value="1"/>
</dbReference>
<dbReference type="EMBL" id="UINC01001054">
    <property type="protein sequence ID" value="SUZ69175.1"/>
    <property type="molecule type" value="Genomic_DNA"/>
</dbReference>
<keyword evidence="3" id="KW-0812">Transmembrane</keyword>
<sequence length="371" mass="41599">MAEQPDTPKILNEISKSNSARTKTPASRKQQVARRRFIIVVMFFLPVLAGVVFLTYQQVQLRKELLAFQQEGQNLTQALAAQEARMQQLQQQLADPLQSVPIENGSDPQREADLNRELLAIRQQLTELQNRPAVVETEPNLQWKLLEAEYLLGLASKKLQLERDRVSALALMQLADSALLESGNVNVFDIRQVISRESAQLQAVQITDQGGLYLRIGNVAMRAQSISLFSSMRENFENRRNTELASEEIGAAEGGFVSATLLFLRSVFVWREWERIPEAMLASGQDVYIKQNLQLMLEQARVAVVSRDQTLYRTSLTNAGDWLQRYAVIDTEIGQTILVEISDLAGIDLNPSLPVPNESLSLLKGLIVSGQ</sequence>
<proteinExistence type="predicted"/>
<evidence type="ECO:0008006" key="5">
    <source>
        <dbReference type="Google" id="ProtNLM"/>
    </source>
</evidence>
<feature type="coiled-coil region" evidence="1">
    <location>
        <begin position="72"/>
        <end position="131"/>
    </location>
</feature>
<evidence type="ECO:0000313" key="4">
    <source>
        <dbReference type="EMBL" id="SUZ69175.1"/>
    </source>
</evidence>
<reference evidence="4" key="1">
    <citation type="submission" date="2018-05" db="EMBL/GenBank/DDBJ databases">
        <authorList>
            <person name="Lanie J.A."/>
            <person name="Ng W.-L."/>
            <person name="Kazmierczak K.M."/>
            <person name="Andrzejewski T.M."/>
            <person name="Davidsen T.M."/>
            <person name="Wayne K.J."/>
            <person name="Tettelin H."/>
            <person name="Glass J.I."/>
            <person name="Rusch D."/>
            <person name="Podicherti R."/>
            <person name="Tsui H.-C.T."/>
            <person name="Winkler M.E."/>
        </authorList>
    </citation>
    <scope>NUCLEOTIDE SEQUENCE</scope>
</reference>
<keyword evidence="3" id="KW-1133">Transmembrane helix</keyword>
<evidence type="ECO:0000256" key="1">
    <source>
        <dbReference type="SAM" id="Coils"/>
    </source>
</evidence>
<feature type="region of interest" description="Disordered" evidence="2">
    <location>
        <begin position="1"/>
        <end position="28"/>
    </location>
</feature>
<evidence type="ECO:0000256" key="3">
    <source>
        <dbReference type="SAM" id="Phobius"/>
    </source>
</evidence>
<dbReference type="InterPro" id="IPR007470">
    <property type="entry name" value="HemX"/>
</dbReference>
<keyword evidence="1" id="KW-0175">Coiled coil</keyword>